<dbReference type="InterPro" id="IPR021127">
    <property type="entry name" value="CRISPR_associated_Cas2"/>
</dbReference>
<protein>
    <submittedName>
        <fullName evidence="8">CRISPR-associated endonuclease Cas2</fullName>
    </submittedName>
</protein>
<evidence type="ECO:0000259" key="7">
    <source>
        <dbReference type="Pfam" id="PF20803"/>
    </source>
</evidence>
<keyword evidence="6" id="KW-0051">Antiviral defense</keyword>
<sequence length="216" mass="25250">MEDQIQNPLNKSLNKLVELISRENKDKELRQRHEKIRQILLLLGKGTALATTILMPNSARLFKDISIDKSDWNAWKIFNKDYLKRTLRKLEKQKMVEVKDMGDHAVIVLAEKGKQKILKFGLETLAIGKPAHWDGKWRIVFYDVLDGKRKTRDKFRSYLVNAGFYPLQESVYLHAYPCEPEIDFLKNFLGIGAEVRIVIAEKIENDDKFRDYFGLP</sequence>
<dbReference type="Pfam" id="PF20803">
    <property type="entry name" value="PaaX_M"/>
    <property type="match status" value="1"/>
</dbReference>
<keyword evidence="4" id="KW-0378">Hydrolase</keyword>
<accession>A0A1F6A417</accession>
<dbReference type="NCBIfam" id="TIGR01573">
    <property type="entry name" value="cas2"/>
    <property type="match status" value="1"/>
</dbReference>
<comment type="caution">
    <text evidence="8">The sequence shown here is derived from an EMBL/GenBank/DDBJ whole genome shotgun (WGS) entry which is preliminary data.</text>
</comment>
<reference evidence="8 9" key="1">
    <citation type="journal article" date="2016" name="Nat. Commun.">
        <title>Thousands of microbial genomes shed light on interconnected biogeochemical processes in an aquifer system.</title>
        <authorList>
            <person name="Anantharaman K."/>
            <person name="Brown C.T."/>
            <person name="Hug L.A."/>
            <person name="Sharon I."/>
            <person name="Castelle C.J."/>
            <person name="Probst A.J."/>
            <person name="Thomas B.C."/>
            <person name="Singh A."/>
            <person name="Wilkins M.J."/>
            <person name="Karaoz U."/>
            <person name="Brodie E.L."/>
            <person name="Williams K.H."/>
            <person name="Hubbard S.S."/>
            <person name="Banfield J.F."/>
        </authorList>
    </citation>
    <scope>NUCLEOTIDE SEQUENCE [LARGE SCALE GENOMIC DNA]</scope>
</reference>
<evidence type="ECO:0000256" key="2">
    <source>
        <dbReference type="ARBA" id="ARBA00022723"/>
    </source>
</evidence>
<dbReference type="SUPFAM" id="SSF143430">
    <property type="entry name" value="TTP0101/SSO1404-like"/>
    <property type="match status" value="1"/>
</dbReference>
<evidence type="ECO:0000256" key="5">
    <source>
        <dbReference type="ARBA" id="ARBA00022842"/>
    </source>
</evidence>
<dbReference type="EMBL" id="MFJK01000007">
    <property type="protein sequence ID" value="OGG19435.1"/>
    <property type="molecule type" value="Genomic_DNA"/>
</dbReference>
<evidence type="ECO:0000313" key="8">
    <source>
        <dbReference type="EMBL" id="OGG19435.1"/>
    </source>
</evidence>
<evidence type="ECO:0000313" key="9">
    <source>
        <dbReference type="Proteomes" id="UP000177871"/>
    </source>
</evidence>
<gene>
    <name evidence="8" type="ORF">A2721_02825</name>
</gene>
<evidence type="ECO:0000256" key="1">
    <source>
        <dbReference type="ARBA" id="ARBA00022722"/>
    </source>
</evidence>
<dbReference type="AlphaFoldDB" id="A0A1F6A417"/>
<evidence type="ECO:0000256" key="4">
    <source>
        <dbReference type="ARBA" id="ARBA00022801"/>
    </source>
</evidence>
<dbReference type="Gene3D" id="3.30.70.2650">
    <property type="match status" value="1"/>
</dbReference>
<keyword evidence="1" id="KW-0540">Nuclease</keyword>
<feature type="domain" description="Transcriptional repressor PaaX-like central Cas2-like" evidence="7">
    <location>
        <begin position="131"/>
        <end position="206"/>
    </location>
</feature>
<dbReference type="GO" id="GO:0004521">
    <property type="term" value="F:RNA endonuclease activity"/>
    <property type="evidence" value="ECO:0007669"/>
    <property type="project" value="InterPro"/>
</dbReference>
<evidence type="ECO:0000256" key="6">
    <source>
        <dbReference type="ARBA" id="ARBA00023118"/>
    </source>
</evidence>
<dbReference type="Proteomes" id="UP000177871">
    <property type="component" value="Unassembled WGS sequence"/>
</dbReference>
<dbReference type="STRING" id="1798381.A2721_02825"/>
<dbReference type="GO" id="GO:0043571">
    <property type="term" value="P:maintenance of CRISPR repeat elements"/>
    <property type="evidence" value="ECO:0007669"/>
    <property type="project" value="InterPro"/>
</dbReference>
<keyword evidence="3 8" id="KW-0255">Endonuclease</keyword>
<keyword evidence="5" id="KW-0460">Magnesium</keyword>
<organism evidence="8 9">
    <name type="scientific">Candidatus Gottesmanbacteria bacterium RIFCSPHIGHO2_01_FULL_47_48</name>
    <dbReference type="NCBI Taxonomy" id="1798381"/>
    <lineage>
        <taxon>Bacteria</taxon>
        <taxon>Candidatus Gottesmaniibacteriota</taxon>
    </lineage>
</organism>
<name>A0A1F6A417_9BACT</name>
<evidence type="ECO:0000256" key="3">
    <source>
        <dbReference type="ARBA" id="ARBA00022759"/>
    </source>
</evidence>
<proteinExistence type="predicted"/>
<dbReference type="InterPro" id="IPR048846">
    <property type="entry name" value="PaaX-like_central"/>
</dbReference>
<keyword evidence="2" id="KW-0479">Metal-binding</keyword>